<evidence type="ECO:0000256" key="2">
    <source>
        <dbReference type="ARBA" id="ARBA00022729"/>
    </source>
</evidence>
<keyword evidence="3" id="KW-0677">Repeat</keyword>
<gene>
    <name evidence="7" type="ORF">JETT_0305</name>
</gene>
<organism evidence="7 8">
    <name type="scientific">Candidatus Jettenia ecosi</name>
    <dbReference type="NCBI Taxonomy" id="2494326"/>
    <lineage>
        <taxon>Bacteria</taxon>
        <taxon>Pseudomonadati</taxon>
        <taxon>Planctomycetota</taxon>
        <taxon>Candidatus Brocadiia</taxon>
        <taxon>Candidatus Brocadiales</taxon>
        <taxon>Candidatus Brocadiaceae</taxon>
        <taxon>Candidatus Jettenia</taxon>
    </lineage>
</organism>
<comment type="subcellular location">
    <subcellularLocation>
        <location evidence="1">Periplasm</location>
    </subcellularLocation>
</comment>
<accession>A0A533QRP4</accession>
<evidence type="ECO:0000313" key="8">
    <source>
        <dbReference type="Proteomes" id="UP000319783"/>
    </source>
</evidence>
<dbReference type="InterPro" id="IPR007055">
    <property type="entry name" value="BON_dom"/>
</dbReference>
<dbReference type="FunFam" id="3.30.1340.30:FF:000001">
    <property type="entry name" value="Molecular chaperone OsmY"/>
    <property type="match status" value="1"/>
</dbReference>
<keyword evidence="2" id="KW-0732">Signal</keyword>
<dbReference type="InterPro" id="IPR051686">
    <property type="entry name" value="Lipoprotein_DolP"/>
</dbReference>
<dbReference type="Proteomes" id="UP000319783">
    <property type="component" value="Unassembled WGS sequence"/>
</dbReference>
<evidence type="ECO:0000256" key="3">
    <source>
        <dbReference type="ARBA" id="ARBA00022737"/>
    </source>
</evidence>
<keyword evidence="7" id="KW-0449">Lipoprotein</keyword>
<reference evidence="7 8" key="1">
    <citation type="submission" date="2019-04" db="EMBL/GenBank/DDBJ databases">
        <title>Genome of a novel bacterium Candidatus Jettenia ecosi reconstructed from metagenome of an anammox bioreactor.</title>
        <authorList>
            <person name="Mardanov A.V."/>
            <person name="Beletsky A.V."/>
            <person name="Ravin N.V."/>
            <person name="Botchkova E.A."/>
            <person name="Litti Y.V."/>
            <person name="Nozhevnikova A.N."/>
        </authorList>
    </citation>
    <scope>NUCLEOTIDE SEQUENCE [LARGE SCALE GENOMIC DNA]</scope>
    <source>
        <strain evidence="7">J2</strain>
    </source>
</reference>
<sequence length="101" mass="10811">MKSLTRYMIVFVFVAAMIGCAGSKSQRSTGEYIDDATITTKIKSAFASDPVVDALDIKVKTFRGNVQLSGFADTSEQAARAEEIAEGVEGVESVENDVVVK</sequence>
<name>A0A533QRP4_9BACT</name>
<evidence type="ECO:0000256" key="5">
    <source>
        <dbReference type="ARBA" id="ARBA00070588"/>
    </source>
</evidence>
<dbReference type="Gene3D" id="3.30.1340.30">
    <property type="match status" value="1"/>
</dbReference>
<dbReference type="SMART" id="SM00749">
    <property type="entry name" value="BON"/>
    <property type="match status" value="1"/>
</dbReference>
<dbReference type="Pfam" id="PF04972">
    <property type="entry name" value="BON"/>
    <property type="match status" value="1"/>
</dbReference>
<dbReference type="PROSITE" id="PS51257">
    <property type="entry name" value="PROKAR_LIPOPROTEIN"/>
    <property type="match status" value="1"/>
</dbReference>
<evidence type="ECO:0000256" key="4">
    <source>
        <dbReference type="ARBA" id="ARBA00022764"/>
    </source>
</evidence>
<evidence type="ECO:0000313" key="7">
    <source>
        <dbReference type="EMBL" id="TLD43300.1"/>
    </source>
</evidence>
<comment type="caution">
    <text evidence="7">The sequence shown here is derived from an EMBL/GenBank/DDBJ whole genome shotgun (WGS) entry which is preliminary data.</text>
</comment>
<evidence type="ECO:0000259" key="6">
    <source>
        <dbReference type="PROSITE" id="PS50914"/>
    </source>
</evidence>
<evidence type="ECO:0000256" key="1">
    <source>
        <dbReference type="ARBA" id="ARBA00004418"/>
    </source>
</evidence>
<dbReference type="AlphaFoldDB" id="A0A533QRP4"/>
<dbReference type="PANTHER" id="PTHR34606:SF16">
    <property type="entry name" value="BON DOMAIN-CONTAINING PROTEIN"/>
    <property type="match status" value="1"/>
</dbReference>
<feature type="domain" description="BON" evidence="6">
    <location>
        <begin position="34"/>
        <end position="101"/>
    </location>
</feature>
<dbReference type="PROSITE" id="PS50914">
    <property type="entry name" value="BON"/>
    <property type="match status" value="1"/>
</dbReference>
<protein>
    <recommendedName>
        <fullName evidence="5">Osmotically-inducible protein Y</fullName>
    </recommendedName>
</protein>
<keyword evidence="4" id="KW-0574">Periplasm</keyword>
<dbReference type="InterPro" id="IPR014004">
    <property type="entry name" value="Transpt-assoc_nodulatn_dom_bac"/>
</dbReference>
<proteinExistence type="predicted"/>
<dbReference type="GO" id="GO:0042597">
    <property type="term" value="C:periplasmic space"/>
    <property type="evidence" value="ECO:0007669"/>
    <property type="project" value="UniProtKB-SubCell"/>
</dbReference>
<dbReference type="PANTHER" id="PTHR34606">
    <property type="entry name" value="BON DOMAIN-CONTAINING PROTEIN"/>
    <property type="match status" value="1"/>
</dbReference>
<dbReference type="EMBL" id="SULG01000004">
    <property type="protein sequence ID" value="TLD43300.1"/>
    <property type="molecule type" value="Genomic_DNA"/>
</dbReference>